<dbReference type="AlphaFoldDB" id="A0A1N6EBG2"/>
<keyword evidence="11" id="KW-1185">Reference proteome</keyword>
<dbReference type="InterPro" id="IPR015882">
    <property type="entry name" value="HEX_bac_N"/>
</dbReference>
<dbReference type="InterPro" id="IPR017853">
    <property type="entry name" value="GH"/>
</dbReference>
<dbReference type="EC" id="3.2.1.52" evidence="3"/>
<dbReference type="PANTHER" id="PTHR22600:SF57">
    <property type="entry name" value="BETA-N-ACETYLHEXOSAMINIDASE"/>
    <property type="match status" value="1"/>
</dbReference>
<keyword evidence="5" id="KW-0326">Glycosidase</keyword>
<evidence type="ECO:0000256" key="2">
    <source>
        <dbReference type="ARBA" id="ARBA00006285"/>
    </source>
</evidence>
<dbReference type="PANTHER" id="PTHR22600">
    <property type="entry name" value="BETA-HEXOSAMINIDASE"/>
    <property type="match status" value="1"/>
</dbReference>
<evidence type="ECO:0000313" key="11">
    <source>
        <dbReference type="Proteomes" id="UP000185221"/>
    </source>
</evidence>
<feature type="domain" description="GH29D-like beta-sandwich" evidence="9">
    <location>
        <begin position="555"/>
        <end position="606"/>
    </location>
</feature>
<dbReference type="Gene3D" id="3.30.379.10">
    <property type="entry name" value="Chitobiase/beta-hexosaminidase domain 2-like"/>
    <property type="match status" value="1"/>
</dbReference>
<feature type="domain" description="Beta-hexosaminidase bacterial type N-terminal" evidence="8">
    <location>
        <begin position="33"/>
        <end position="156"/>
    </location>
</feature>
<evidence type="ECO:0000259" key="9">
    <source>
        <dbReference type="Pfam" id="PF13290"/>
    </source>
</evidence>
<evidence type="ECO:0000256" key="5">
    <source>
        <dbReference type="ARBA" id="ARBA00023295"/>
    </source>
</evidence>
<evidence type="ECO:0000256" key="4">
    <source>
        <dbReference type="ARBA" id="ARBA00022801"/>
    </source>
</evidence>
<dbReference type="PRINTS" id="PR00738">
    <property type="entry name" value="GLHYDRLASE20"/>
</dbReference>
<dbReference type="STRING" id="226505.SAMN05444394_1931"/>
<dbReference type="InterPro" id="IPR059177">
    <property type="entry name" value="GH29D-like_dom"/>
</dbReference>
<dbReference type="InterPro" id="IPR029018">
    <property type="entry name" value="Hex-like_dom2"/>
</dbReference>
<dbReference type="InterPro" id="IPR015883">
    <property type="entry name" value="Glyco_hydro_20_cat"/>
</dbReference>
<dbReference type="GO" id="GO:0030203">
    <property type="term" value="P:glycosaminoglycan metabolic process"/>
    <property type="evidence" value="ECO:0007669"/>
    <property type="project" value="TreeGrafter"/>
</dbReference>
<dbReference type="Proteomes" id="UP000185221">
    <property type="component" value="Unassembled WGS sequence"/>
</dbReference>
<evidence type="ECO:0000256" key="3">
    <source>
        <dbReference type="ARBA" id="ARBA00012663"/>
    </source>
</evidence>
<dbReference type="Gene3D" id="2.60.120.260">
    <property type="entry name" value="Galactose-binding domain-like"/>
    <property type="match status" value="1"/>
</dbReference>
<protein>
    <recommendedName>
        <fullName evidence="3">beta-N-acetylhexosaminidase</fullName>
        <ecNumber evidence="3">3.2.1.52</ecNumber>
    </recommendedName>
</protein>
<accession>A0A1N6EBG2</accession>
<dbReference type="GO" id="GO:0004563">
    <property type="term" value="F:beta-N-acetylhexosaminidase activity"/>
    <property type="evidence" value="ECO:0007669"/>
    <property type="project" value="UniProtKB-EC"/>
</dbReference>
<name>A0A1N6EBG2_9BACT</name>
<dbReference type="GO" id="GO:0005975">
    <property type="term" value="P:carbohydrate metabolic process"/>
    <property type="evidence" value="ECO:0007669"/>
    <property type="project" value="InterPro"/>
</dbReference>
<dbReference type="InterPro" id="IPR025705">
    <property type="entry name" value="Beta_hexosaminidase_sua/sub"/>
</dbReference>
<dbReference type="SUPFAM" id="SSF51445">
    <property type="entry name" value="(Trans)glycosidases"/>
    <property type="match status" value="1"/>
</dbReference>
<dbReference type="Gene3D" id="3.20.20.80">
    <property type="entry name" value="Glycosidases"/>
    <property type="match status" value="1"/>
</dbReference>
<evidence type="ECO:0000256" key="1">
    <source>
        <dbReference type="ARBA" id="ARBA00001231"/>
    </source>
</evidence>
<evidence type="ECO:0000259" key="8">
    <source>
        <dbReference type="Pfam" id="PF02838"/>
    </source>
</evidence>
<dbReference type="SUPFAM" id="SSF55545">
    <property type="entry name" value="beta-N-acetylhexosaminidase-like domain"/>
    <property type="match status" value="1"/>
</dbReference>
<dbReference type="GO" id="GO:0016020">
    <property type="term" value="C:membrane"/>
    <property type="evidence" value="ECO:0007669"/>
    <property type="project" value="TreeGrafter"/>
</dbReference>
<dbReference type="Pfam" id="PF00728">
    <property type="entry name" value="Glyco_hydro_20"/>
    <property type="match status" value="1"/>
</dbReference>
<comment type="similarity">
    <text evidence="2">Belongs to the glycosyl hydrolase 20 family.</text>
</comment>
<dbReference type="Pfam" id="PF02838">
    <property type="entry name" value="Glyco_hydro_20b"/>
    <property type="match status" value="1"/>
</dbReference>
<feature type="domain" description="Glycoside hydrolase family 20 catalytic" evidence="7">
    <location>
        <begin position="159"/>
        <end position="505"/>
    </location>
</feature>
<proteinExistence type="inferred from homology"/>
<evidence type="ECO:0000259" key="7">
    <source>
        <dbReference type="Pfam" id="PF00728"/>
    </source>
</evidence>
<keyword evidence="4" id="KW-0378">Hydrolase</keyword>
<evidence type="ECO:0000256" key="6">
    <source>
        <dbReference type="PIRSR" id="PIRSR625705-1"/>
    </source>
</evidence>
<comment type="catalytic activity">
    <reaction evidence="1">
        <text>Hydrolysis of terminal non-reducing N-acetyl-D-hexosamine residues in N-acetyl-beta-D-hexosaminides.</text>
        <dbReference type="EC" id="3.2.1.52"/>
    </reaction>
</comment>
<evidence type="ECO:0000313" key="10">
    <source>
        <dbReference type="EMBL" id="SIN80311.1"/>
    </source>
</evidence>
<reference evidence="11" key="1">
    <citation type="submission" date="2016-11" db="EMBL/GenBank/DDBJ databases">
        <authorList>
            <person name="Varghese N."/>
            <person name="Submissions S."/>
        </authorList>
    </citation>
    <scope>NUCLEOTIDE SEQUENCE [LARGE SCALE GENOMIC DNA]</scope>
    <source>
        <strain evidence="11">DSM 15292</strain>
    </source>
</reference>
<organism evidence="10 11">
    <name type="scientific">Algoriphagus halophilus</name>
    <dbReference type="NCBI Taxonomy" id="226505"/>
    <lineage>
        <taxon>Bacteria</taxon>
        <taxon>Pseudomonadati</taxon>
        <taxon>Bacteroidota</taxon>
        <taxon>Cytophagia</taxon>
        <taxon>Cytophagales</taxon>
        <taxon>Cyclobacteriaceae</taxon>
        <taxon>Algoriphagus</taxon>
    </lineage>
</organism>
<feature type="active site" description="Proton donor" evidence="6">
    <location>
        <position position="347"/>
    </location>
</feature>
<gene>
    <name evidence="10" type="ORF">SAMN05444394_1931</name>
</gene>
<sequence length="761" mass="85817">MAFHISLLVLKHLLYFLGICLLFSCSRPAREQVSIIPAPAHLHLAGGEFVLDAETQLIVSEADGFQHEIDFFQSYISEQLGEELSFSEGRTSLEILKSNEIEGEESYALSIQEHKITLKASHNKGVFYGLVSLIQLIPPSNSSKEIRLPVLEISDQPTYEWRGMHLDVSRHFFSMDYLKRYVDLLALYKLNKLHLHLTDDQGWRIEIKKYPQLTEQGAWRTFNDQDSICIDKSMEDPRFALDPNHIQVIDDQLHYGGYYTQEELKDLVAYAGTRHVEIIPEIDMPGHMMAAISVFPELACNGEAAWGEVFSTPLCPVNEEVYTFVENVLTEVSEIFPSKYIHIGADEVEKSTWEESAACNEFMLENGIEDVDMLQSYFVKRVTNFLQARGKEVVVWDDALAGGIDASLNVMYWRNWVAEVPDNVVKNGNDLILTPGDPFYFSSPNSKLFDIYNKKLLGAKFPEELSHQIKGLQASLWTETIPSEDLADAMLFPNVLALAERAWSPASIQDWDSFKRRLPSQLDRLEYMGVNYEYKQSNALIPFMNVDLENKRIGVSFETDLNDPIIYYTTDGSMPSAASNRYEGEFFVNGSASIVAAVFEEGKAKEPILRKQVDYHLAIGKPVVYHKAWNPSYPAGDAGSLTNGLRGGDSYNDGFWQGFTNDLDVVVDLEEVHDLSSFSATFMQVIGPGVFLPGSVEVSISGDGETYEKVLTLNHPISPEEKGLIFHHFDGSLEGKRARYVQVVAKNTQSGFMFVDELVIQ</sequence>
<dbReference type="Pfam" id="PF13290">
    <property type="entry name" value="CHB_HEX_C_1"/>
    <property type="match status" value="1"/>
</dbReference>
<dbReference type="CDD" id="cd06563">
    <property type="entry name" value="GH20_chitobiase-like"/>
    <property type="match status" value="1"/>
</dbReference>
<dbReference type="EMBL" id="FSRC01000001">
    <property type="protein sequence ID" value="SIN80311.1"/>
    <property type="molecule type" value="Genomic_DNA"/>
</dbReference>